<evidence type="ECO:0000313" key="2">
    <source>
        <dbReference type="Proteomes" id="UP000479190"/>
    </source>
</evidence>
<sequence length="53" mass="5876">MRTPRCHNVRLMPPKSVPQISSYASDTPNNMATVDAPNVLAVTLYLEISTWTS</sequence>
<name>A0A6H5IYQ2_9HYME</name>
<gene>
    <name evidence="1" type="ORF">TBRA_LOCUS11839</name>
</gene>
<dbReference type="EMBL" id="CADCXV010001002">
    <property type="protein sequence ID" value="CAB0040108.1"/>
    <property type="molecule type" value="Genomic_DNA"/>
</dbReference>
<reference evidence="1 2" key="1">
    <citation type="submission" date="2020-02" db="EMBL/GenBank/DDBJ databases">
        <authorList>
            <person name="Ferguson B K."/>
        </authorList>
    </citation>
    <scope>NUCLEOTIDE SEQUENCE [LARGE SCALE GENOMIC DNA]</scope>
</reference>
<protein>
    <submittedName>
        <fullName evidence="1">Uncharacterized protein</fullName>
    </submittedName>
</protein>
<dbReference type="Proteomes" id="UP000479190">
    <property type="component" value="Unassembled WGS sequence"/>
</dbReference>
<keyword evidence="2" id="KW-1185">Reference proteome</keyword>
<organism evidence="1 2">
    <name type="scientific">Trichogramma brassicae</name>
    <dbReference type="NCBI Taxonomy" id="86971"/>
    <lineage>
        <taxon>Eukaryota</taxon>
        <taxon>Metazoa</taxon>
        <taxon>Ecdysozoa</taxon>
        <taxon>Arthropoda</taxon>
        <taxon>Hexapoda</taxon>
        <taxon>Insecta</taxon>
        <taxon>Pterygota</taxon>
        <taxon>Neoptera</taxon>
        <taxon>Endopterygota</taxon>
        <taxon>Hymenoptera</taxon>
        <taxon>Apocrita</taxon>
        <taxon>Proctotrupomorpha</taxon>
        <taxon>Chalcidoidea</taxon>
        <taxon>Trichogrammatidae</taxon>
        <taxon>Trichogramma</taxon>
    </lineage>
</organism>
<proteinExistence type="predicted"/>
<evidence type="ECO:0000313" key="1">
    <source>
        <dbReference type="EMBL" id="CAB0040108.1"/>
    </source>
</evidence>
<dbReference type="AlphaFoldDB" id="A0A6H5IYQ2"/>
<accession>A0A6H5IYQ2</accession>